<organism evidence="8 9">
    <name type="scientific">Paenibacillus contaminans</name>
    <dbReference type="NCBI Taxonomy" id="450362"/>
    <lineage>
        <taxon>Bacteria</taxon>
        <taxon>Bacillati</taxon>
        <taxon>Bacillota</taxon>
        <taxon>Bacilli</taxon>
        <taxon>Bacillales</taxon>
        <taxon>Paenibacillaceae</taxon>
        <taxon>Paenibacillus</taxon>
    </lineage>
</organism>
<evidence type="ECO:0000256" key="5">
    <source>
        <dbReference type="ARBA" id="ARBA00023288"/>
    </source>
</evidence>
<evidence type="ECO:0000256" key="2">
    <source>
        <dbReference type="ARBA" id="ARBA00022729"/>
    </source>
</evidence>
<keyword evidence="3" id="KW-0472">Membrane</keyword>
<name>A0A329M0Z6_9BACL</name>
<sequence>MNLGGVINMNRKLASWGAAALAGALAASALTGCAGKSANTPAAESAAPNSPAGDKENKEKLPITIMTQSWAGGGWPDDYSVIKKLNEKLNIDLKIQWVPADNYTEKLNVLAASNSFPDAFYLGGDLFSKWRDKGIFLDIKDELPNYPNLTKHLSESTYKVLNPKDKIFGIPHYGIEARDPLMIRKDWLDKLGLKVPDTLDEFYEVAKAFVNGDPDGNGQKDTIGITFGMTKTGSLFNIEHVMGAFGLIAWKDANGSLVPLQAQTQEWKDFLTFMQKAYKEGVLDKDFAVNKSRDPWSKFEAGKTGITIANPFEFYTDSVPLIKKTSPNAEFVQLNPPAGPTGLRGGITSSLSTAKIVLNAKTDKAKQKRIMELFDYMLSDEGFDLIKHGIEGVHYKKNGDKFEKLEAFDKDRPYLISTWLIRRNDPLIQVRKWDDPTYTKTIQSIFEINEKFKRPNPATGLVSDTNTKIGPELSTKFGETVTKIITGELPVGAIDKAIADWNSGGGDKIVKEMNEEYAKTK</sequence>
<dbReference type="PANTHER" id="PTHR43649">
    <property type="entry name" value="ARABINOSE-BINDING PROTEIN-RELATED"/>
    <property type="match status" value="1"/>
</dbReference>
<evidence type="ECO:0000256" key="6">
    <source>
        <dbReference type="SAM" id="MobiDB-lite"/>
    </source>
</evidence>
<feature type="region of interest" description="Disordered" evidence="6">
    <location>
        <begin position="38"/>
        <end position="58"/>
    </location>
</feature>
<dbReference type="InterPro" id="IPR050490">
    <property type="entry name" value="Bact_solute-bd_prot1"/>
</dbReference>
<dbReference type="Pfam" id="PF01547">
    <property type="entry name" value="SBP_bac_1"/>
    <property type="match status" value="1"/>
</dbReference>
<dbReference type="InterPro" id="IPR006059">
    <property type="entry name" value="SBP"/>
</dbReference>
<dbReference type="CDD" id="cd13580">
    <property type="entry name" value="PBP2_AlgQ_like_1"/>
    <property type="match status" value="1"/>
</dbReference>
<evidence type="ECO:0000256" key="7">
    <source>
        <dbReference type="SAM" id="SignalP"/>
    </source>
</evidence>
<proteinExistence type="predicted"/>
<keyword evidence="5" id="KW-0449">Lipoprotein</keyword>
<keyword evidence="9" id="KW-1185">Reference proteome</keyword>
<keyword evidence="2 7" id="KW-0732">Signal</keyword>
<comment type="caution">
    <text evidence="8">The sequence shown here is derived from an EMBL/GenBank/DDBJ whole genome shotgun (WGS) entry which is preliminary data.</text>
</comment>
<evidence type="ECO:0000256" key="3">
    <source>
        <dbReference type="ARBA" id="ARBA00023136"/>
    </source>
</evidence>
<feature type="signal peptide" evidence="7">
    <location>
        <begin position="1"/>
        <end position="29"/>
    </location>
</feature>
<protein>
    <submittedName>
        <fullName evidence="8">ABC transporter substrate-binding protein</fullName>
    </submittedName>
</protein>
<evidence type="ECO:0000256" key="1">
    <source>
        <dbReference type="ARBA" id="ARBA00022475"/>
    </source>
</evidence>
<evidence type="ECO:0000256" key="4">
    <source>
        <dbReference type="ARBA" id="ARBA00023139"/>
    </source>
</evidence>
<accession>A0A329M0Z6</accession>
<feature type="chain" id="PRO_5038399519" evidence="7">
    <location>
        <begin position="30"/>
        <end position="521"/>
    </location>
</feature>
<dbReference type="Proteomes" id="UP000250369">
    <property type="component" value="Unassembled WGS sequence"/>
</dbReference>
<dbReference type="EMBL" id="QMFB01000030">
    <property type="protein sequence ID" value="RAV13302.1"/>
    <property type="molecule type" value="Genomic_DNA"/>
</dbReference>
<dbReference type="AlphaFoldDB" id="A0A329M0Z6"/>
<keyword evidence="1" id="KW-1003">Cell membrane</keyword>
<keyword evidence="4" id="KW-0564">Palmitate</keyword>
<dbReference type="SUPFAM" id="SSF53850">
    <property type="entry name" value="Periplasmic binding protein-like II"/>
    <property type="match status" value="1"/>
</dbReference>
<gene>
    <name evidence="8" type="ORF">DQG23_33380</name>
</gene>
<dbReference type="Gene3D" id="3.40.190.10">
    <property type="entry name" value="Periplasmic binding protein-like II"/>
    <property type="match status" value="2"/>
</dbReference>
<feature type="compositionally biased region" description="Low complexity" evidence="6">
    <location>
        <begin position="38"/>
        <end position="52"/>
    </location>
</feature>
<evidence type="ECO:0000313" key="9">
    <source>
        <dbReference type="Proteomes" id="UP000250369"/>
    </source>
</evidence>
<evidence type="ECO:0000313" key="8">
    <source>
        <dbReference type="EMBL" id="RAV13302.1"/>
    </source>
</evidence>
<reference evidence="8 9" key="1">
    <citation type="journal article" date="2009" name="Int. J. Syst. Evol. Microbiol.">
        <title>Paenibacillus contaminans sp. nov., isolated from a contaminated laboratory plate.</title>
        <authorList>
            <person name="Chou J.H."/>
            <person name="Lee J.H."/>
            <person name="Lin M.C."/>
            <person name="Chang P.S."/>
            <person name="Arun A.B."/>
            <person name="Young C.C."/>
            <person name="Chen W.M."/>
        </authorList>
    </citation>
    <scope>NUCLEOTIDE SEQUENCE [LARGE SCALE GENOMIC DNA]</scope>
    <source>
        <strain evidence="8 9">CKOBP-6</strain>
    </source>
</reference>
<dbReference type="PANTHER" id="PTHR43649:SF33">
    <property type="entry name" value="POLYGALACTURONAN_RHAMNOGALACTURONAN-BINDING PROTEIN YTCQ"/>
    <property type="match status" value="1"/>
</dbReference>